<keyword evidence="2" id="KW-0813">Transport</keyword>
<feature type="transmembrane region" description="Helical" evidence="6">
    <location>
        <begin position="425"/>
        <end position="443"/>
    </location>
</feature>
<feature type="transmembrane region" description="Helical" evidence="6">
    <location>
        <begin position="356"/>
        <end position="382"/>
    </location>
</feature>
<dbReference type="EMBL" id="JAPFFF010000010">
    <property type="protein sequence ID" value="KAK8881628.1"/>
    <property type="molecule type" value="Genomic_DNA"/>
</dbReference>
<feature type="transmembrane region" description="Helical" evidence="6">
    <location>
        <begin position="200"/>
        <end position="220"/>
    </location>
</feature>
<keyword evidence="5 6" id="KW-0472">Membrane</keyword>
<evidence type="ECO:0000256" key="1">
    <source>
        <dbReference type="ARBA" id="ARBA00004141"/>
    </source>
</evidence>
<evidence type="ECO:0000256" key="6">
    <source>
        <dbReference type="SAM" id="Phobius"/>
    </source>
</evidence>
<protein>
    <recommendedName>
        <fullName evidence="9">Major facilitator superfamily transporter</fullName>
    </recommendedName>
</protein>
<keyword evidence="4 6" id="KW-1133">Transmembrane helix</keyword>
<accession>A0ABR2JT48</accession>
<dbReference type="Pfam" id="PF07690">
    <property type="entry name" value="MFS_1"/>
    <property type="match status" value="2"/>
</dbReference>
<comment type="subcellular location">
    <subcellularLocation>
        <location evidence="1">Membrane</location>
        <topology evidence="1">Multi-pass membrane protein</topology>
    </subcellularLocation>
</comment>
<keyword evidence="3 6" id="KW-0812">Transmembrane</keyword>
<name>A0ABR2JT48_9EUKA</name>
<dbReference type="InterPro" id="IPR011701">
    <property type="entry name" value="MFS"/>
</dbReference>
<feature type="transmembrane region" description="Helical" evidence="6">
    <location>
        <begin position="93"/>
        <end position="113"/>
    </location>
</feature>
<reference evidence="7 8" key="1">
    <citation type="submission" date="2024-04" db="EMBL/GenBank/DDBJ databases">
        <title>Tritrichomonas musculus Genome.</title>
        <authorList>
            <person name="Alves-Ferreira E."/>
            <person name="Grigg M."/>
            <person name="Lorenzi H."/>
            <person name="Galac M."/>
        </authorList>
    </citation>
    <scope>NUCLEOTIDE SEQUENCE [LARGE SCALE GENOMIC DNA]</scope>
    <source>
        <strain evidence="7 8">EAF2021</strain>
    </source>
</reference>
<evidence type="ECO:0000256" key="4">
    <source>
        <dbReference type="ARBA" id="ARBA00022989"/>
    </source>
</evidence>
<feature type="transmembrane region" description="Helical" evidence="6">
    <location>
        <begin position="331"/>
        <end position="350"/>
    </location>
</feature>
<keyword evidence="8" id="KW-1185">Reference proteome</keyword>
<gene>
    <name evidence="7" type="ORF">M9Y10_004372</name>
</gene>
<evidence type="ECO:0000256" key="5">
    <source>
        <dbReference type="ARBA" id="ARBA00023136"/>
    </source>
</evidence>
<evidence type="ECO:0000313" key="7">
    <source>
        <dbReference type="EMBL" id="KAK8881628.1"/>
    </source>
</evidence>
<evidence type="ECO:0000256" key="2">
    <source>
        <dbReference type="ARBA" id="ARBA00022448"/>
    </source>
</evidence>
<comment type="caution">
    <text evidence="7">The sequence shown here is derived from an EMBL/GenBank/DDBJ whole genome shotgun (WGS) entry which is preliminary data.</text>
</comment>
<dbReference type="PANTHER" id="PTHR19432">
    <property type="entry name" value="SUGAR TRANSPORTER"/>
    <property type="match status" value="1"/>
</dbReference>
<feature type="transmembrane region" description="Helical" evidence="6">
    <location>
        <begin position="125"/>
        <end position="146"/>
    </location>
</feature>
<sequence>MIEDEIYDEWVPLNKRKSLSLIRILGIASGNLVPGLLWNVIFTLLEPFVKELGISSTVKTILLLYGSFIGFILGPVLGVASDRLMFKFGRRRIFVIIGGIVVVIALLLMMYCVEIGKKLSPRNPYPYQQATFIIAICLAFTAGNVIQSPARVLCSDVTPISQQNLMSNICQVYSGVASIFSNLLGGLEVYKYTSLEQKQFLLVVSLSIAFAAMLISTISAREEPLRNKPPKVNPFKQIWEAFKKIPKPFSRVIPAFFFANIATYQYQVAFSDFMGSEIMKGNAREGCTAEEKALYDKGVSWSMMCNVMNNAIQLFYGFVNSKVCELIGMKWVMVIGNGLMSIGLLLFFFVSNRFAYLAFTGLIGLGTVIYMAIPYAVVSIVIPTEELGNNLGILNCFCVLGQQVSNFAIGKGLSSVYGNSPRKNIGYSSIFSLLATIASLFVLQPSLADVGNYDKIQDESSDADGIVMEFCH</sequence>
<feature type="transmembrane region" description="Helical" evidence="6">
    <location>
        <begin position="21"/>
        <end position="41"/>
    </location>
</feature>
<evidence type="ECO:0000313" key="8">
    <source>
        <dbReference type="Proteomes" id="UP001470230"/>
    </source>
</evidence>
<proteinExistence type="predicted"/>
<dbReference type="Gene3D" id="1.20.1250.20">
    <property type="entry name" value="MFS general substrate transporter like domains"/>
    <property type="match status" value="2"/>
</dbReference>
<dbReference type="InterPro" id="IPR036259">
    <property type="entry name" value="MFS_trans_sf"/>
</dbReference>
<dbReference type="Proteomes" id="UP001470230">
    <property type="component" value="Unassembled WGS sequence"/>
</dbReference>
<dbReference type="PANTHER" id="PTHR19432:SF26">
    <property type="entry name" value="MAJOR FACILITATOR SUPERFAMILY (MFS) PROFILE DOMAIN-CONTAINING PROTEIN"/>
    <property type="match status" value="1"/>
</dbReference>
<organism evidence="7 8">
    <name type="scientific">Tritrichomonas musculus</name>
    <dbReference type="NCBI Taxonomy" id="1915356"/>
    <lineage>
        <taxon>Eukaryota</taxon>
        <taxon>Metamonada</taxon>
        <taxon>Parabasalia</taxon>
        <taxon>Tritrichomonadida</taxon>
        <taxon>Tritrichomonadidae</taxon>
        <taxon>Tritrichomonas</taxon>
    </lineage>
</organism>
<evidence type="ECO:0008006" key="9">
    <source>
        <dbReference type="Google" id="ProtNLM"/>
    </source>
</evidence>
<dbReference type="SUPFAM" id="SSF103473">
    <property type="entry name" value="MFS general substrate transporter"/>
    <property type="match status" value="1"/>
</dbReference>
<evidence type="ECO:0000256" key="3">
    <source>
        <dbReference type="ARBA" id="ARBA00022692"/>
    </source>
</evidence>
<feature type="transmembrane region" description="Helical" evidence="6">
    <location>
        <begin position="61"/>
        <end position="81"/>
    </location>
</feature>